<dbReference type="InterPro" id="IPR046462">
    <property type="entry name" value="TerL_nuclease"/>
</dbReference>
<evidence type="ECO:0000313" key="4">
    <source>
        <dbReference type="Proteomes" id="UP000233482"/>
    </source>
</evidence>
<evidence type="ECO:0000259" key="2">
    <source>
        <dbReference type="Pfam" id="PF20441"/>
    </source>
</evidence>
<dbReference type="PANTHER" id="PTHR41287">
    <property type="match status" value="1"/>
</dbReference>
<name>A0A855GM04_9STAP</name>
<protein>
    <submittedName>
        <fullName evidence="3">Terminase large subunit</fullName>
    </submittedName>
</protein>
<evidence type="ECO:0000259" key="1">
    <source>
        <dbReference type="Pfam" id="PF03354"/>
    </source>
</evidence>
<organism evidence="3 4">
    <name type="scientific">Macrococcoides caseolyticum</name>
    <dbReference type="NCBI Taxonomy" id="69966"/>
    <lineage>
        <taxon>Bacteria</taxon>
        <taxon>Bacillati</taxon>
        <taxon>Bacillota</taxon>
        <taxon>Bacilli</taxon>
        <taxon>Bacillales</taxon>
        <taxon>Staphylococcaceae</taxon>
        <taxon>Macrococcoides</taxon>
    </lineage>
</organism>
<feature type="domain" description="Terminase large subunit-like ATPase" evidence="1">
    <location>
        <begin position="81"/>
        <end position="253"/>
    </location>
</feature>
<dbReference type="PANTHER" id="PTHR41287:SF1">
    <property type="entry name" value="PROTEIN YMFN"/>
    <property type="match status" value="1"/>
</dbReference>
<dbReference type="Gene3D" id="3.40.50.300">
    <property type="entry name" value="P-loop containing nucleotide triphosphate hydrolases"/>
    <property type="match status" value="1"/>
</dbReference>
<dbReference type="InterPro" id="IPR005021">
    <property type="entry name" value="Terminase_largesu-like"/>
</dbReference>
<gene>
    <name evidence="3" type="ORF">CW686_06530</name>
</gene>
<comment type="caution">
    <text evidence="3">The sequence shown here is derived from an EMBL/GenBank/DDBJ whole genome shotgun (WGS) entry which is preliminary data.</text>
</comment>
<dbReference type="EMBL" id="PIXC01000012">
    <property type="protein sequence ID" value="PKE26160.1"/>
    <property type="molecule type" value="Genomic_DNA"/>
</dbReference>
<reference evidence="3 4" key="1">
    <citation type="submission" date="2017-12" db="EMBL/GenBank/DDBJ databases">
        <title>Genomics of Macrococcus caseolyticus.</title>
        <authorList>
            <person name="MacFadyen A.C."/>
            <person name="Paterson G.K."/>
        </authorList>
    </citation>
    <scope>NUCLEOTIDE SEQUENCE [LARGE SCALE GENOMIC DNA]</scope>
    <source>
        <strain evidence="3 4">5788_EF188</strain>
    </source>
</reference>
<feature type="domain" description="Terminase large subunit-like endonuclease" evidence="2">
    <location>
        <begin position="263"/>
        <end position="549"/>
    </location>
</feature>
<dbReference type="InterPro" id="IPR027417">
    <property type="entry name" value="P-loop_NTPase"/>
</dbReference>
<dbReference type="Pfam" id="PF03354">
    <property type="entry name" value="TerL_ATPase"/>
    <property type="match status" value="1"/>
</dbReference>
<accession>A0A855GM04</accession>
<dbReference type="Proteomes" id="UP000233482">
    <property type="component" value="Unassembled WGS sequence"/>
</dbReference>
<dbReference type="InterPro" id="IPR046461">
    <property type="entry name" value="TerL_ATPase"/>
</dbReference>
<dbReference type="Pfam" id="PF20441">
    <property type="entry name" value="TerL_nuclease"/>
    <property type="match status" value="1"/>
</dbReference>
<sequence length="564" mass="64935">MMELKNYLIKYSNDVLSGDIIACEKHKWACLRFLSDLEREKLKQFPYVFNEEKALRFLKWMTKFKHTKGPLRGTPIVPNPIQIFIFSNIYGWVHYQTGYRRFSLAYWQVARKNAKSQSLSCVGSYEASALGEGMSEVYIGATKKEQANIIYNELSAQIKQSEFKDKFEAKYGRIVHLKSDSTIKSLSKEDNKKGDGFNPQCGLIDEYHLHDTTEVYDVILTGMGARSQPLMFIITTAGNDLNKPCYTVEYDYVSKILNPNIPIENDNYFVMINELDKDDDIRDEKNWPKANPIAASHEEGMNYLRKMLKRALDVPSYMKTYLTKNMNIWVDAKDNGYMKMDKWNACGQEVPNNLEGRECYVGVDLSKKIDLTSVSFVFPNPDGTYDVRSHSFLPEEALKERENTDKVPYSMWVEDGYLTATPGNVVDYNYIEHYVDIIAKENGWKVVEIDFDPYNATHFSSNMQYKGYKTVEISQTMKVLSEPTSFFRECVFEGKVRHDNNPVLTWAVSNAIEKSDAQGNIMLDKQKSKDRIDPIASTIFAFVRAMVDEGPSINDHIASQEFTF</sequence>
<proteinExistence type="predicted"/>
<evidence type="ECO:0000313" key="3">
    <source>
        <dbReference type="EMBL" id="PKE26160.1"/>
    </source>
</evidence>
<dbReference type="RefSeq" id="WP_101144228.1">
    <property type="nucleotide sequence ID" value="NZ_PIWO01000012.1"/>
</dbReference>
<dbReference type="AlphaFoldDB" id="A0A855GM04"/>
<dbReference type="GO" id="GO:0004519">
    <property type="term" value="F:endonuclease activity"/>
    <property type="evidence" value="ECO:0007669"/>
    <property type="project" value="InterPro"/>
</dbReference>